<dbReference type="Proteomes" id="UP000034883">
    <property type="component" value="Chromosome"/>
</dbReference>
<gene>
    <name evidence="3" type="ORF">DB32_002851</name>
</gene>
<dbReference type="PROSITE" id="PS51257">
    <property type="entry name" value="PROKAR_LIPOPROTEIN"/>
    <property type="match status" value="1"/>
</dbReference>
<dbReference type="AlphaFoldDB" id="A0A0F6W2M9"/>
<keyword evidence="4" id="KW-1185">Reference proteome</keyword>
<dbReference type="KEGG" id="samy:DB32_002851"/>
<evidence type="ECO:0000313" key="3">
    <source>
        <dbReference type="EMBL" id="AKF05702.1"/>
    </source>
</evidence>
<sequence>MSSPRSFASVRVVRRTLAVLVALVSAGCADLGAGLVTSSAPESCEDTDAGPSGDVDAGEDASADAGLDAALDAGVDAGTSEPDAGQPTCACATRDLGALPTELATLAWPALPITTTVIDVDTDSELRAALDGFSNVTVRVHGDHAGFYTVRGSDVEVLLDADASIEALTIAWSQQRIRIAGGTFDTIQIALPIDFNAPSRAPQEHLMVSDVTIECVDVRSSDTAFFLHGRRIAIVGADVIAARYALFTGLIAPLHSEDVIVAHSVLRSAGPEATVRFHEVERAVVARSTLTNPGKHNWRVHGVSSLAYLGDSTLVGTGFMLGNEPGDAIDHAWIVRSTLHYTGTNGIAIVSPTTTRSLTIADDVFYSDTPFGLPPAPSDWIITANVTLPYAPPPPDDGACP</sequence>
<dbReference type="InterPro" id="IPR011050">
    <property type="entry name" value="Pectin_lyase_fold/virulence"/>
</dbReference>
<dbReference type="SUPFAM" id="SSF51126">
    <property type="entry name" value="Pectin lyase-like"/>
    <property type="match status" value="1"/>
</dbReference>
<evidence type="ECO:0008006" key="5">
    <source>
        <dbReference type="Google" id="ProtNLM"/>
    </source>
</evidence>
<dbReference type="RefSeq" id="WP_053232945.1">
    <property type="nucleotide sequence ID" value="NZ_CP011125.1"/>
</dbReference>
<feature type="signal peptide" evidence="2">
    <location>
        <begin position="1"/>
        <end position="29"/>
    </location>
</feature>
<evidence type="ECO:0000313" key="4">
    <source>
        <dbReference type="Proteomes" id="UP000034883"/>
    </source>
</evidence>
<protein>
    <recommendedName>
        <fullName evidence="5">Right handed beta helix domain-containing protein</fullName>
    </recommendedName>
</protein>
<accession>A0A0F6W2M9</accession>
<keyword evidence="2" id="KW-0732">Signal</keyword>
<proteinExistence type="predicted"/>
<organism evidence="3 4">
    <name type="scientific">Sandaracinus amylolyticus</name>
    <dbReference type="NCBI Taxonomy" id="927083"/>
    <lineage>
        <taxon>Bacteria</taxon>
        <taxon>Pseudomonadati</taxon>
        <taxon>Myxococcota</taxon>
        <taxon>Polyangia</taxon>
        <taxon>Polyangiales</taxon>
        <taxon>Sandaracinaceae</taxon>
        <taxon>Sandaracinus</taxon>
    </lineage>
</organism>
<dbReference type="STRING" id="927083.DB32_002851"/>
<feature type="chain" id="PRO_5002511540" description="Right handed beta helix domain-containing protein" evidence="2">
    <location>
        <begin position="30"/>
        <end position="401"/>
    </location>
</feature>
<feature type="region of interest" description="Disordered" evidence="1">
    <location>
        <begin position="39"/>
        <end position="61"/>
    </location>
</feature>
<name>A0A0F6W2M9_9BACT</name>
<evidence type="ECO:0000256" key="1">
    <source>
        <dbReference type="SAM" id="MobiDB-lite"/>
    </source>
</evidence>
<evidence type="ECO:0000256" key="2">
    <source>
        <dbReference type="SAM" id="SignalP"/>
    </source>
</evidence>
<reference evidence="3 4" key="1">
    <citation type="submission" date="2015-03" db="EMBL/GenBank/DDBJ databases">
        <title>Genome assembly of Sandaracinus amylolyticus DSM 53668.</title>
        <authorList>
            <person name="Sharma G."/>
            <person name="Subramanian S."/>
        </authorList>
    </citation>
    <scope>NUCLEOTIDE SEQUENCE [LARGE SCALE GENOMIC DNA]</scope>
    <source>
        <strain evidence="3 4">DSM 53668</strain>
    </source>
</reference>
<dbReference type="EMBL" id="CP011125">
    <property type="protein sequence ID" value="AKF05702.1"/>
    <property type="molecule type" value="Genomic_DNA"/>
</dbReference>